<dbReference type="PROSITE" id="PS51076">
    <property type="entry name" value="MH2"/>
    <property type="match status" value="1"/>
</dbReference>
<dbReference type="InterPro" id="IPR001132">
    <property type="entry name" value="SMAD_dom_Dwarfin-type"/>
</dbReference>
<keyword evidence="1" id="KW-0805">Transcription regulation</keyword>
<dbReference type="InterPro" id="IPR008984">
    <property type="entry name" value="SMAD_FHA_dom_sf"/>
</dbReference>
<dbReference type="GO" id="GO:0000981">
    <property type="term" value="F:DNA-binding transcription factor activity, RNA polymerase II-specific"/>
    <property type="evidence" value="ECO:0007669"/>
    <property type="project" value="TreeGrafter"/>
</dbReference>
<dbReference type="Proteomes" id="UP000046393">
    <property type="component" value="Unplaced"/>
</dbReference>
<accession>A0A0N5A8D4</accession>
<organism evidence="4 5">
    <name type="scientific">Syphacia muris</name>
    <dbReference type="NCBI Taxonomy" id="451379"/>
    <lineage>
        <taxon>Eukaryota</taxon>
        <taxon>Metazoa</taxon>
        <taxon>Ecdysozoa</taxon>
        <taxon>Nematoda</taxon>
        <taxon>Chromadorea</taxon>
        <taxon>Rhabditida</taxon>
        <taxon>Spirurina</taxon>
        <taxon>Oxyuridomorpha</taxon>
        <taxon>Oxyuroidea</taxon>
        <taxon>Oxyuridae</taxon>
        <taxon>Syphacia</taxon>
    </lineage>
</organism>
<sequence>MMSVDEREDGQVPNCELPLDGGHNTDYCDISSVLSDSISPTSHTPSNDDTNNAVEQYNEKTANNIGATEASLLDYALKCLLLSANLVAVEYREPPFWCTIAYYEHSQRVGDLFFGSGVQVCIDGFTNPSTDSGRFCLGLLSNSNRKQDIVDVRRQIGRGCRFYTCGNEIYLECLSDQAIFVQNANCNRRHGLHLATVCKIPSHCTLCVFKKDEFAYLVEKCVPFGFEAVYALTRLCSVRFSFVKGWGSKYKRQRITDTPCWIDAYFNGPLQWLDSVLKQMGPPSHKCSSFT</sequence>
<evidence type="ECO:0000256" key="1">
    <source>
        <dbReference type="ARBA" id="ARBA00023015"/>
    </source>
</evidence>
<dbReference type="WBParaSite" id="SMUV_0000032801-mRNA-1">
    <property type="protein sequence ID" value="SMUV_0000032801-mRNA-1"/>
    <property type="gene ID" value="SMUV_0000032801"/>
</dbReference>
<dbReference type="GO" id="GO:0000978">
    <property type="term" value="F:RNA polymerase II cis-regulatory region sequence-specific DNA binding"/>
    <property type="evidence" value="ECO:0007669"/>
    <property type="project" value="TreeGrafter"/>
</dbReference>
<feature type="domain" description="MH2" evidence="3">
    <location>
        <begin position="97"/>
        <end position="291"/>
    </location>
</feature>
<dbReference type="GO" id="GO:0070411">
    <property type="term" value="F:I-SMAD binding"/>
    <property type="evidence" value="ECO:0007669"/>
    <property type="project" value="TreeGrafter"/>
</dbReference>
<dbReference type="SMART" id="SM00524">
    <property type="entry name" value="DWB"/>
    <property type="match status" value="1"/>
</dbReference>
<dbReference type="GO" id="GO:0030509">
    <property type="term" value="P:BMP signaling pathway"/>
    <property type="evidence" value="ECO:0007669"/>
    <property type="project" value="TreeGrafter"/>
</dbReference>
<dbReference type="Pfam" id="PF03166">
    <property type="entry name" value="MH2"/>
    <property type="match status" value="1"/>
</dbReference>
<dbReference type="SUPFAM" id="SSF49879">
    <property type="entry name" value="SMAD/FHA domain"/>
    <property type="match status" value="1"/>
</dbReference>
<dbReference type="InterPro" id="IPR013790">
    <property type="entry name" value="Dwarfin"/>
</dbReference>
<dbReference type="AlphaFoldDB" id="A0A0N5A8D4"/>
<keyword evidence="4" id="KW-1185">Reference proteome</keyword>
<proteinExistence type="predicted"/>
<dbReference type="GO" id="GO:0030154">
    <property type="term" value="P:cell differentiation"/>
    <property type="evidence" value="ECO:0007669"/>
    <property type="project" value="TreeGrafter"/>
</dbReference>
<evidence type="ECO:0000313" key="5">
    <source>
        <dbReference type="WBParaSite" id="SMUV_0000032801-mRNA-1"/>
    </source>
</evidence>
<dbReference type="PANTHER" id="PTHR13703">
    <property type="entry name" value="SMAD"/>
    <property type="match status" value="1"/>
</dbReference>
<reference evidence="5" key="1">
    <citation type="submission" date="2017-02" db="UniProtKB">
        <authorList>
            <consortium name="WormBaseParasite"/>
        </authorList>
    </citation>
    <scope>IDENTIFICATION</scope>
</reference>
<evidence type="ECO:0000259" key="3">
    <source>
        <dbReference type="PROSITE" id="PS51076"/>
    </source>
</evidence>
<dbReference type="GO" id="GO:0009791">
    <property type="term" value="P:post-embryonic development"/>
    <property type="evidence" value="ECO:0007669"/>
    <property type="project" value="UniProtKB-ARBA"/>
</dbReference>
<dbReference type="GO" id="GO:0071144">
    <property type="term" value="C:heteromeric SMAD protein complex"/>
    <property type="evidence" value="ECO:0007669"/>
    <property type="project" value="TreeGrafter"/>
</dbReference>
<keyword evidence="2" id="KW-0804">Transcription</keyword>
<evidence type="ECO:0000313" key="4">
    <source>
        <dbReference type="Proteomes" id="UP000046393"/>
    </source>
</evidence>
<name>A0A0N5A8D4_9BILA</name>
<dbReference type="InterPro" id="IPR017855">
    <property type="entry name" value="SMAD-like_dom_sf"/>
</dbReference>
<dbReference type="GO" id="GO:0060395">
    <property type="term" value="P:SMAD protein signal transduction"/>
    <property type="evidence" value="ECO:0007669"/>
    <property type="project" value="TreeGrafter"/>
</dbReference>
<protein>
    <submittedName>
        <fullName evidence="5">MH2 domain-containing protein</fullName>
    </submittedName>
</protein>
<dbReference type="GO" id="GO:0051239">
    <property type="term" value="P:regulation of multicellular organismal process"/>
    <property type="evidence" value="ECO:0007669"/>
    <property type="project" value="UniProtKB-ARBA"/>
</dbReference>
<evidence type="ECO:0000256" key="2">
    <source>
        <dbReference type="ARBA" id="ARBA00023163"/>
    </source>
</evidence>
<dbReference type="GO" id="GO:0050793">
    <property type="term" value="P:regulation of developmental process"/>
    <property type="evidence" value="ECO:0007669"/>
    <property type="project" value="UniProtKB-ARBA"/>
</dbReference>
<dbReference type="Gene3D" id="2.60.200.10">
    <property type="match status" value="1"/>
</dbReference>
<dbReference type="STRING" id="451379.A0A0N5A8D4"/>
<dbReference type="GO" id="GO:0009653">
    <property type="term" value="P:anatomical structure morphogenesis"/>
    <property type="evidence" value="ECO:0007669"/>
    <property type="project" value="TreeGrafter"/>
</dbReference>